<evidence type="ECO:0000256" key="2">
    <source>
        <dbReference type="ARBA" id="ARBA00023287"/>
    </source>
</evidence>
<comment type="caution">
    <text evidence="4">The sequence shown here is derived from an EMBL/GenBank/DDBJ whole genome shotgun (WGS) entry which is preliminary data.</text>
</comment>
<protein>
    <submittedName>
        <fullName evidence="4">Prepilin-type N-terminal cleavage/methylation domain-containing protein</fullName>
    </submittedName>
</protein>
<feature type="transmembrane region" description="Helical" evidence="3">
    <location>
        <begin position="12"/>
        <end position="33"/>
    </location>
</feature>
<keyword evidence="3" id="KW-1133">Transmembrane helix</keyword>
<keyword evidence="2" id="KW-0178">Competence</keyword>
<dbReference type="EMBL" id="JBHSGL010000005">
    <property type="protein sequence ID" value="MFC4711861.1"/>
    <property type="molecule type" value="Genomic_DNA"/>
</dbReference>
<dbReference type="PROSITE" id="PS00409">
    <property type="entry name" value="PROKAR_NTER_METHYL"/>
    <property type="match status" value="1"/>
</dbReference>
<dbReference type="RefSeq" id="WP_377276683.1">
    <property type="nucleotide sequence ID" value="NZ_JBHSGL010000005.1"/>
</dbReference>
<sequence>MKQWKTEKGLTLVEVLAALVILGIVFVGVMTVFPQMTTFNAKTEVKLDTMHLARQEMASILHASKWEKILETSATDPTSLEPEFLSSALIDKELLELNYSKLPAESLANSPYTADSYVRYQKDGDYRYVADIYLQCEAFLLKEQTATGPGTKVQCAQEDRVKLYKVHLKVFSNKASQNGSYRLSSETYSYIRYAAKKPPIVTEGG</sequence>
<comment type="subcellular location">
    <subcellularLocation>
        <location evidence="1">Cell surface</location>
    </subcellularLocation>
</comment>
<evidence type="ECO:0000256" key="3">
    <source>
        <dbReference type="SAM" id="Phobius"/>
    </source>
</evidence>
<keyword evidence="3" id="KW-0472">Membrane</keyword>
<evidence type="ECO:0000256" key="1">
    <source>
        <dbReference type="ARBA" id="ARBA00004241"/>
    </source>
</evidence>
<keyword evidence="5" id="KW-1185">Reference proteome</keyword>
<accession>A0ABV9M7Q3</accession>
<dbReference type="Pfam" id="PF07963">
    <property type="entry name" value="N_methyl"/>
    <property type="match status" value="1"/>
</dbReference>
<dbReference type="NCBIfam" id="TIGR02532">
    <property type="entry name" value="IV_pilin_GFxxxE"/>
    <property type="match status" value="1"/>
</dbReference>
<reference evidence="5" key="1">
    <citation type="journal article" date="2019" name="Int. J. Syst. Evol. Microbiol.">
        <title>The Global Catalogue of Microorganisms (GCM) 10K type strain sequencing project: providing services to taxonomists for standard genome sequencing and annotation.</title>
        <authorList>
            <consortium name="The Broad Institute Genomics Platform"/>
            <consortium name="The Broad Institute Genome Sequencing Center for Infectious Disease"/>
            <person name="Wu L."/>
            <person name="Ma J."/>
        </authorList>
    </citation>
    <scope>NUCLEOTIDE SEQUENCE [LARGE SCALE GENOMIC DNA]</scope>
    <source>
        <strain evidence="5">CGMCC 1.12151</strain>
    </source>
</reference>
<dbReference type="InterPro" id="IPR012902">
    <property type="entry name" value="N_methyl_site"/>
</dbReference>
<evidence type="ECO:0000313" key="5">
    <source>
        <dbReference type="Proteomes" id="UP001595932"/>
    </source>
</evidence>
<dbReference type="Proteomes" id="UP001595932">
    <property type="component" value="Unassembled WGS sequence"/>
</dbReference>
<gene>
    <name evidence="4" type="ORF">ACFO5U_03300</name>
</gene>
<proteinExistence type="predicted"/>
<name>A0ABV9M7Q3_9BACL</name>
<keyword evidence="3" id="KW-0812">Transmembrane</keyword>
<organism evidence="4 5">
    <name type="scientific">Planococcus dechangensis</name>
    <dbReference type="NCBI Taxonomy" id="1176255"/>
    <lineage>
        <taxon>Bacteria</taxon>
        <taxon>Bacillati</taxon>
        <taxon>Bacillota</taxon>
        <taxon>Bacilli</taxon>
        <taxon>Bacillales</taxon>
        <taxon>Caryophanaceae</taxon>
        <taxon>Planococcus</taxon>
    </lineage>
</organism>
<evidence type="ECO:0000313" key="4">
    <source>
        <dbReference type="EMBL" id="MFC4711861.1"/>
    </source>
</evidence>